<dbReference type="SMART" id="SM00766">
    <property type="entry name" value="DnaG_DnaB_bind"/>
    <property type="match status" value="1"/>
</dbReference>
<protein>
    <submittedName>
        <fullName evidence="3">DNA primase</fullName>
    </submittedName>
</protein>
<evidence type="ECO:0000313" key="3">
    <source>
        <dbReference type="EMBL" id="RTQ86102.1"/>
    </source>
</evidence>
<dbReference type="Proteomes" id="UP000271705">
    <property type="component" value="Unassembled WGS sequence"/>
</dbReference>
<gene>
    <name evidence="3" type="ORF">EKL94_18895</name>
</gene>
<sequence length="105" mass="11911">LPGVELLLELLDLVEQRPDISTGALLEHFDGREEQASLHTLAAQTMPGDDAMWTQELHDAVAQLEKQLLVQRLEELLAKQRQQGLDDTDKYELRELLKARAGLRL</sequence>
<dbReference type="AlphaFoldDB" id="A0A431UB36"/>
<evidence type="ECO:0000259" key="2">
    <source>
        <dbReference type="SMART" id="SM00766"/>
    </source>
</evidence>
<organism evidence="3 4">
    <name type="scientific">Stenotrophomonas maltophilia</name>
    <name type="common">Pseudomonas maltophilia</name>
    <name type="synonym">Xanthomonas maltophilia</name>
    <dbReference type="NCBI Taxonomy" id="40324"/>
    <lineage>
        <taxon>Bacteria</taxon>
        <taxon>Pseudomonadati</taxon>
        <taxon>Pseudomonadota</taxon>
        <taxon>Gammaproteobacteria</taxon>
        <taxon>Lysobacterales</taxon>
        <taxon>Lysobacteraceae</taxon>
        <taxon>Stenotrophomonas</taxon>
        <taxon>Stenotrophomonas maltophilia group</taxon>
    </lineage>
</organism>
<keyword evidence="1" id="KW-0639">Primosome</keyword>
<evidence type="ECO:0000256" key="1">
    <source>
        <dbReference type="ARBA" id="ARBA00022515"/>
    </source>
</evidence>
<dbReference type="InterPro" id="IPR016136">
    <property type="entry name" value="DNA_helicase_N/primase_C"/>
</dbReference>
<dbReference type="Gene3D" id="1.10.860.10">
    <property type="entry name" value="DNAb Helicase, Chain A"/>
    <property type="match status" value="1"/>
</dbReference>
<accession>A0A431UB36</accession>
<dbReference type="GO" id="GO:0006269">
    <property type="term" value="P:DNA replication, synthesis of primer"/>
    <property type="evidence" value="ECO:0007669"/>
    <property type="project" value="UniProtKB-KW"/>
</dbReference>
<evidence type="ECO:0000313" key="4">
    <source>
        <dbReference type="Proteomes" id="UP000271705"/>
    </source>
</evidence>
<dbReference type="SUPFAM" id="SSF117023">
    <property type="entry name" value="DNA primase DnaG, C-terminal domain"/>
    <property type="match status" value="1"/>
</dbReference>
<proteinExistence type="predicted"/>
<dbReference type="Pfam" id="PF08278">
    <property type="entry name" value="DnaG_DnaB_bind"/>
    <property type="match status" value="1"/>
</dbReference>
<feature type="non-terminal residue" evidence="3">
    <location>
        <position position="1"/>
    </location>
</feature>
<feature type="domain" description="DNA primase DnaG DnaB-binding" evidence="2">
    <location>
        <begin position="1"/>
        <end position="97"/>
    </location>
</feature>
<dbReference type="GO" id="GO:1990077">
    <property type="term" value="C:primosome complex"/>
    <property type="evidence" value="ECO:0007669"/>
    <property type="project" value="UniProtKB-KW"/>
</dbReference>
<reference evidence="3 4" key="1">
    <citation type="submission" date="2018-12" db="EMBL/GenBank/DDBJ databases">
        <authorList>
            <person name="Kartti S."/>
            <person name="Manni A."/>
            <person name="Chemao El Fihri M.W."/>
            <person name="Laamarti M."/>
            <person name="Temsamani L."/>
            <person name="El Jamali J.E."/>
            <person name="Ouadghiri M."/>
            <person name="Ibrahimi A."/>
            <person name="Filati-Maltouf A."/>
        </authorList>
    </citation>
    <scope>NUCLEOTIDE SEQUENCE [LARGE SCALE GENOMIC DNA]</scope>
    <source>
        <strain evidence="3 4">MDMC339</strain>
    </source>
</reference>
<comment type="caution">
    <text evidence="3">The sequence shown here is derived from an EMBL/GenBank/DDBJ whole genome shotgun (WGS) entry which is preliminary data.</text>
</comment>
<dbReference type="InterPro" id="IPR013173">
    <property type="entry name" value="DNA_primase_DnaG_DnaB-bd_dom"/>
</dbReference>
<dbReference type="EMBL" id="RXLZ01000071">
    <property type="protein sequence ID" value="RTQ86102.1"/>
    <property type="molecule type" value="Genomic_DNA"/>
</dbReference>
<name>A0A431UB36_STEMA</name>